<keyword evidence="3" id="KW-0732">Signal</keyword>
<keyword evidence="5" id="KW-1185">Reference proteome</keyword>
<dbReference type="WBParaSite" id="SPAL_0000716100.1">
    <property type="protein sequence ID" value="SPAL_0000716100.1"/>
    <property type="gene ID" value="SPAL_0000716100"/>
</dbReference>
<evidence type="ECO:0000313" key="6">
    <source>
        <dbReference type="WBParaSite" id="SPAL_0000716100.1"/>
    </source>
</evidence>
<dbReference type="STRING" id="174720.A0A0N5BMM2"/>
<reference evidence="6" key="1">
    <citation type="submission" date="2017-02" db="UniProtKB">
        <authorList>
            <consortium name="WormBaseParasite"/>
        </authorList>
    </citation>
    <scope>IDENTIFICATION</scope>
</reference>
<feature type="signal peptide" evidence="3">
    <location>
        <begin position="1"/>
        <end position="17"/>
    </location>
</feature>
<dbReference type="InterPro" id="IPR017942">
    <property type="entry name" value="Lipid-bd_serum_glycop_N"/>
</dbReference>
<accession>A0A0N5BMM2</accession>
<keyword evidence="2" id="KW-1015">Disulfide bond</keyword>
<dbReference type="InterPro" id="IPR032942">
    <property type="entry name" value="BPI/LBP/Plunc"/>
</dbReference>
<protein>
    <submittedName>
        <fullName evidence="6">BPI1 domain-containing protein</fullName>
    </submittedName>
</protein>
<dbReference type="SMART" id="SM00328">
    <property type="entry name" value="BPI1"/>
    <property type="match status" value="1"/>
</dbReference>
<feature type="domain" description="Lipid-binding serum glycoprotein N-terminal" evidence="4">
    <location>
        <begin position="28"/>
        <end position="253"/>
    </location>
</feature>
<dbReference type="InterPro" id="IPR001124">
    <property type="entry name" value="Lipid-bd_serum_glycop_C"/>
</dbReference>
<dbReference type="PANTHER" id="PTHR10504">
    <property type="entry name" value="BACTERICIDAL PERMEABILITY-INCREASING BPI PROTEIN-RELATED"/>
    <property type="match status" value="1"/>
</dbReference>
<evidence type="ECO:0000313" key="5">
    <source>
        <dbReference type="Proteomes" id="UP000046392"/>
    </source>
</evidence>
<evidence type="ECO:0000256" key="3">
    <source>
        <dbReference type="SAM" id="SignalP"/>
    </source>
</evidence>
<evidence type="ECO:0000256" key="1">
    <source>
        <dbReference type="ARBA" id="ARBA00007292"/>
    </source>
</evidence>
<evidence type="ECO:0000256" key="2">
    <source>
        <dbReference type="ARBA" id="ARBA00023157"/>
    </source>
</evidence>
<dbReference type="Gene3D" id="3.15.10.10">
    <property type="entry name" value="Bactericidal permeability-increasing protein, domain 1"/>
    <property type="match status" value="1"/>
</dbReference>
<dbReference type="GO" id="GO:0008289">
    <property type="term" value="F:lipid binding"/>
    <property type="evidence" value="ECO:0007669"/>
    <property type="project" value="InterPro"/>
</dbReference>
<dbReference type="SUPFAM" id="SSF55394">
    <property type="entry name" value="Bactericidal permeability-increasing protein, BPI"/>
    <property type="match status" value="2"/>
</dbReference>
<dbReference type="GO" id="GO:0005615">
    <property type="term" value="C:extracellular space"/>
    <property type="evidence" value="ECO:0007669"/>
    <property type="project" value="TreeGrafter"/>
</dbReference>
<sequence>MFLLYLFFILSVTPLWAIEEQNPTLIGRASNEGLNFISKLGHKIIDYEIPQITIPEIDLDIDAGPGKGRLVVEDLYISKFQTPKFKFILEPPRSIHWISEDGYIKAKGNIRVKYTVLIPFSFSAALTIYASDIRTNYSISLHHMEGRPQLDVNYCDTDIKKLTLSFGGGTIPWIVNLFQTPLSNVARNLIRKQFCDQLKTVLLSEINNLLVELPTHIDAWKNFYINYDYNHLPVVTSDYVQLDVYAIALMGEEKCPLKVEKMDTSEAPSDFMGNVWASTVIPNCFLYSIYKEQFVKFIINKNMGQPFEGLLKTTCGFLEICLGRFFKTLREDYPGKFIDIVVRLNETPYLKVSKSDGIIFDGVFSLDFTISPYKDGDKILARLVSETNATLLPYIENGRAKVNIGELNFTLKEQFSNIGNFSTKICDFIANIIKPTLKKTLQTFGKNGLKIPMFQNFTISSTSVLVPIDNGVRLDFDLIYKKGFDKYLFHHLRKSYHLPSTL</sequence>
<dbReference type="Gene3D" id="3.15.20.10">
    <property type="entry name" value="Bactericidal permeability-increasing protein, domain 2"/>
    <property type="match status" value="1"/>
</dbReference>
<dbReference type="InterPro" id="IPR017943">
    <property type="entry name" value="Bactericidal_perm-incr_a/b_dom"/>
</dbReference>
<comment type="similarity">
    <text evidence="1">Belongs to the BPI/LBP/Plunc superfamily. BPI/LBP family.</text>
</comment>
<dbReference type="Pfam" id="PF02886">
    <property type="entry name" value="LBP_BPI_CETP_C"/>
    <property type="match status" value="1"/>
</dbReference>
<dbReference type="AlphaFoldDB" id="A0A0N5BMM2"/>
<dbReference type="PANTHER" id="PTHR10504:SF145">
    <property type="entry name" value="PROTEIN CBG15266"/>
    <property type="match status" value="1"/>
</dbReference>
<proteinExistence type="inferred from homology"/>
<name>A0A0N5BMM2_STREA</name>
<feature type="chain" id="PRO_5005894538" evidence="3">
    <location>
        <begin position="18"/>
        <end position="502"/>
    </location>
</feature>
<dbReference type="Pfam" id="PF01273">
    <property type="entry name" value="LBP_BPI_CETP"/>
    <property type="match status" value="1"/>
</dbReference>
<organism evidence="5 6">
    <name type="scientific">Strongyloides papillosus</name>
    <name type="common">Intestinal threadworm</name>
    <dbReference type="NCBI Taxonomy" id="174720"/>
    <lineage>
        <taxon>Eukaryota</taxon>
        <taxon>Metazoa</taxon>
        <taxon>Ecdysozoa</taxon>
        <taxon>Nematoda</taxon>
        <taxon>Chromadorea</taxon>
        <taxon>Rhabditida</taxon>
        <taxon>Tylenchina</taxon>
        <taxon>Panagrolaimomorpha</taxon>
        <taxon>Strongyloidoidea</taxon>
        <taxon>Strongyloididae</taxon>
        <taxon>Strongyloides</taxon>
    </lineage>
</organism>
<dbReference type="Proteomes" id="UP000046392">
    <property type="component" value="Unplaced"/>
</dbReference>
<evidence type="ECO:0000259" key="4">
    <source>
        <dbReference type="SMART" id="SM00328"/>
    </source>
</evidence>